<dbReference type="PRINTS" id="PR00449">
    <property type="entry name" value="RASTRNSFRMNG"/>
</dbReference>
<dbReference type="FunFam" id="3.40.50.300:FF:000983">
    <property type="entry name" value="Rho family GTPase"/>
    <property type="match status" value="1"/>
</dbReference>
<keyword evidence="8" id="KW-0449">Lipoprotein</keyword>
<dbReference type="SMART" id="SM00175">
    <property type="entry name" value="RAB"/>
    <property type="match status" value="1"/>
</dbReference>
<keyword evidence="11" id="KW-1185">Reference proteome</keyword>
<evidence type="ECO:0000256" key="8">
    <source>
        <dbReference type="ARBA" id="ARBA00023288"/>
    </source>
</evidence>
<evidence type="ECO:0000256" key="4">
    <source>
        <dbReference type="ARBA" id="ARBA00022481"/>
    </source>
</evidence>
<name>A0AAD5XGJ6_9FUNG</name>
<dbReference type="PROSITE" id="PS51419">
    <property type="entry name" value="RAB"/>
    <property type="match status" value="1"/>
</dbReference>
<dbReference type="GO" id="GO:0003924">
    <property type="term" value="F:GTPase activity"/>
    <property type="evidence" value="ECO:0007669"/>
    <property type="project" value="InterPro"/>
</dbReference>
<dbReference type="PANTHER" id="PTHR24072">
    <property type="entry name" value="RHO FAMILY GTPASE"/>
    <property type="match status" value="1"/>
</dbReference>
<keyword evidence="4" id="KW-0488">Methylation</keyword>
<dbReference type="Gene3D" id="3.40.50.300">
    <property type="entry name" value="P-loop containing nucleotide triphosphate hydrolases"/>
    <property type="match status" value="1"/>
</dbReference>
<dbReference type="SMART" id="SM00174">
    <property type="entry name" value="RHO"/>
    <property type="match status" value="1"/>
</dbReference>
<sequence length="212" mass="23638">MSHFDGAFDLPRVKFVVVGDGFCGKTCLLTVFNNGEFPRDYIPTVFENTTKVIDLDGRHVTLALWDTAGQEDYSRLRPLTYTDSHAILICFSIDSPDSLENVVNNWITEVTHFCRNVPIVLVGCKKDLRTDPKTIALLEKNGREPIFTEQGQSVAVKIRAKYFECSALTGEGVDHVFEHAARVAMAYRYRGVNARPTGTTGTTIKSNKCSLL</sequence>
<dbReference type="SMART" id="SM00173">
    <property type="entry name" value="RAS"/>
    <property type="match status" value="1"/>
</dbReference>
<comment type="caution">
    <text evidence="10">The sequence shown here is derived from an EMBL/GenBank/DDBJ whole genome shotgun (WGS) entry which is preliminary data.</text>
</comment>
<dbReference type="SMART" id="SM00176">
    <property type="entry name" value="RAN"/>
    <property type="match status" value="1"/>
</dbReference>
<protein>
    <submittedName>
        <fullName evidence="10">GTP-binding protein Rho1</fullName>
    </submittedName>
</protein>
<reference evidence="10" key="1">
    <citation type="submission" date="2020-05" db="EMBL/GenBank/DDBJ databases">
        <title>Phylogenomic resolution of chytrid fungi.</title>
        <authorList>
            <person name="Stajich J.E."/>
            <person name="Amses K."/>
            <person name="Simmons R."/>
            <person name="Seto K."/>
            <person name="Myers J."/>
            <person name="Bonds A."/>
            <person name="Quandt C.A."/>
            <person name="Barry K."/>
            <person name="Liu P."/>
            <person name="Grigoriev I."/>
            <person name="Longcore J.E."/>
            <person name="James T.Y."/>
        </authorList>
    </citation>
    <scope>NUCLEOTIDE SEQUENCE</scope>
    <source>
        <strain evidence="10">JEL0513</strain>
    </source>
</reference>
<evidence type="ECO:0000313" key="10">
    <source>
        <dbReference type="EMBL" id="KAJ3132735.1"/>
    </source>
</evidence>
<dbReference type="InterPro" id="IPR001806">
    <property type="entry name" value="Small_GTPase"/>
</dbReference>
<keyword evidence="5" id="KW-0547">Nucleotide-binding</keyword>
<dbReference type="InterPro" id="IPR005225">
    <property type="entry name" value="Small_GTP-bd"/>
</dbReference>
<dbReference type="InterPro" id="IPR003578">
    <property type="entry name" value="Small_GTPase_Rho"/>
</dbReference>
<accession>A0AAD5XGJ6</accession>
<evidence type="ECO:0000256" key="9">
    <source>
        <dbReference type="ARBA" id="ARBA00023289"/>
    </source>
</evidence>
<evidence type="ECO:0000256" key="1">
    <source>
        <dbReference type="ARBA" id="ARBA00004342"/>
    </source>
</evidence>
<gene>
    <name evidence="10" type="primary">RHO1_4</name>
    <name evidence="10" type="ORF">HK100_005053</name>
</gene>
<keyword evidence="7" id="KW-0472">Membrane</keyword>
<evidence type="ECO:0000256" key="3">
    <source>
        <dbReference type="ARBA" id="ARBA00022475"/>
    </source>
</evidence>
<dbReference type="PROSITE" id="PS51421">
    <property type="entry name" value="RAS"/>
    <property type="match status" value="1"/>
</dbReference>
<dbReference type="Pfam" id="PF00071">
    <property type="entry name" value="Ras"/>
    <property type="match status" value="1"/>
</dbReference>
<comment type="similarity">
    <text evidence="2">Belongs to the small GTPase superfamily. Rho family.</text>
</comment>
<keyword evidence="3" id="KW-1003">Cell membrane</keyword>
<evidence type="ECO:0000256" key="2">
    <source>
        <dbReference type="ARBA" id="ARBA00010142"/>
    </source>
</evidence>
<dbReference type="PROSITE" id="PS51420">
    <property type="entry name" value="RHO"/>
    <property type="match status" value="1"/>
</dbReference>
<comment type="subcellular location">
    <subcellularLocation>
        <location evidence="1">Cell membrane</location>
        <topology evidence="1">Lipid-anchor</topology>
        <orientation evidence="1">Cytoplasmic side</orientation>
    </subcellularLocation>
</comment>
<dbReference type="EMBL" id="JADGJH010000240">
    <property type="protein sequence ID" value="KAJ3132735.1"/>
    <property type="molecule type" value="Genomic_DNA"/>
</dbReference>
<dbReference type="NCBIfam" id="TIGR00231">
    <property type="entry name" value="small_GTP"/>
    <property type="match status" value="1"/>
</dbReference>
<dbReference type="AlphaFoldDB" id="A0AAD5XGJ6"/>
<organism evidence="10 11">
    <name type="scientific">Physocladia obscura</name>
    <dbReference type="NCBI Taxonomy" id="109957"/>
    <lineage>
        <taxon>Eukaryota</taxon>
        <taxon>Fungi</taxon>
        <taxon>Fungi incertae sedis</taxon>
        <taxon>Chytridiomycota</taxon>
        <taxon>Chytridiomycota incertae sedis</taxon>
        <taxon>Chytridiomycetes</taxon>
        <taxon>Chytridiales</taxon>
        <taxon>Chytriomycetaceae</taxon>
        <taxon>Physocladia</taxon>
    </lineage>
</organism>
<evidence type="ECO:0000313" key="11">
    <source>
        <dbReference type="Proteomes" id="UP001211907"/>
    </source>
</evidence>
<dbReference type="InterPro" id="IPR027417">
    <property type="entry name" value="P-loop_NTPase"/>
</dbReference>
<dbReference type="Proteomes" id="UP001211907">
    <property type="component" value="Unassembled WGS sequence"/>
</dbReference>
<dbReference type="GO" id="GO:0007264">
    <property type="term" value="P:small GTPase-mediated signal transduction"/>
    <property type="evidence" value="ECO:0007669"/>
    <property type="project" value="InterPro"/>
</dbReference>
<proteinExistence type="inferred from homology"/>
<keyword evidence="6" id="KW-0342">GTP-binding</keyword>
<evidence type="ECO:0000256" key="5">
    <source>
        <dbReference type="ARBA" id="ARBA00022741"/>
    </source>
</evidence>
<keyword evidence="9" id="KW-0636">Prenylation</keyword>
<dbReference type="GO" id="GO:0005525">
    <property type="term" value="F:GTP binding"/>
    <property type="evidence" value="ECO:0007669"/>
    <property type="project" value="UniProtKB-KW"/>
</dbReference>
<evidence type="ECO:0000256" key="6">
    <source>
        <dbReference type="ARBA" id="ARBA00023134"/>
    </source>
</evidence>
<evidence type="ECO:0000256" key="7">
    <source>
        <dbReference type="ARBA" id="ARBA00023136"/>
    </source>
</evidence>
<dbReference type="GO" id="GO:0005886">
    <property type="term" value="C:plasma membrane"/>
    <property type="evidence" value="ECO:0007669"/>
    <property type="project" value="UniProtKB-SubCell"/>
</dbReference>
<dbReference type="SUPFAM" id="SSF52540">
    <property type="entry name" value="P-loop containing nucleoside triphosphate hydrolases"/>
    <property type="match status" value="1"/>
</dbReference>